<dbReference type="AlphaFoldDB" id="J9FTN8"/>
<reference evidence="1" key="1">
    <citation type="journal article" date="2012" name="PLoS ONE">
        <title>Gene sets for utilization of primary and secondary nutrition supplies in the distal gut of endangered iberian lynx.</title>
        <authorList>
            <person name="Alcaide M."/>
            <person name="Messina E."/>
            <person name="Richter M."/>
            <person name="Bargiela R."/>
            <person name="Peplies J."/>
            <person name="Huws S.A."/>
            <person name="Newbold C.J."/>
            <person name="Golyshin P.N."/>
            <person name="Simon M.A."/>
            <person name="Lopez G."/>
            <person name="Yakimov M.M."/>
            <person name="Ferrer M."/>
        </authorList>
    </citation>
    <scope>NUCLEOTIDE SEQUENCE</scope>
</reference>
<sequence>MLPFIYSDVVPQLNFRLLLCLHCTEPLCCLTSLVNLHIVQFSRCRTFPAC</sequence>
<name>J9FTN8_9ZZZZ</name>
<accession>J9FTN8</accession>
<evidence type="ECO:0000313" key="1">
    <source>
        <dbReference type="EMBL" id="EJW98321.1"/>
    </source>
</evidence>
<comment type="caution">
    <text evidence="1">The sequence shown here is derived from an EMBL/GenBank/DDBJ whole genome shotgun (WGS) entry which is preliminary data.</text>
</comment>
<organism evidence="1">
    <name type="scientific">gut metagenome</name>
    <dbReference type="NCBI Taxonomy" id="749906"/>
    <lineage>
        <taxon>unclassified sequences</taxon>
        <taxon>metagenomes</taxon>
        <taxon>organismal metagenomes</taxon>
    </lineage>
</organism>
<protein>
    <submittedName>
        <fullName evidence="1">Uncharacterized protein</fullName>
    </submittedName>
</protein>
<dbReference type="EMBL" id="AMCI01004317">
    <property type="protein sequence ID" value="EJW98321.1"/>
    <property type="molecule type" value="Genomic_DNA"/>
</dbReference>
<proteinExistence type="predicted"/>
<gene>
    <name evidence="1" type="ORF">EVA_13572</name>
</gene>